<dbReference type="eggNOG" id="ENOG50308PC">
    <property type="taxonomic scope" value="Bacteria"/>
</dbReference>
<organism evidence="2 3">
    <name type="scientific">Desulfatibacillum aliphaticivorans</name>
    <dbReference type="NCBI Taxonomy" id="218208"/>
    <lineage>
        <taxon>Bacteria</taxon>
        <taxon>Pseudomonadati</taxon>
        <taxon>Thermodesulfobacteriota</taxon>
        <taxon>Desulfobacteria</taxon>
        <taxon>Desulfobacterales</taxon>
        <taxon>Desulfatibacillaceae</taxon>
        <taxon>Desulfatibacillum</taxon>
    </lineage>
</organism>
<protein>
    <recommendedName>
        <fullName evidence="4">DUF4956 domain-containing protein</fullName>
    </recommendedName>
</protein>
<dbReference type="HOGENOM" id="CLU_080080_1_0_7"/>
<keyword evidence="1" id="KW-0812">Transmembrane</keyword>
<evidence type="ECO:0000313" key="2">
    <source>
        <dbReference type="EMBL" id="ACL05705.1"/>
    </source>
</evidence>
<proteinExistence type="predicted"/>
<keyword evidence="1" id="KW-0472">Membrane</keyword>
<dbReference type="RefSeq" id="WP_015948753.1">
    <property type="nucleotide sequence ID" value="NC_011768.1"/>
</dbReference>
<dbReference type="EMBL" id="CP001322">
    <property type="protein sequence ID" value="ACL05705.1"/>
    <property type="molecule type" value="Genomic_DNA"/>
</dbReference>
<dbReference type="Pfam" id="PF16316">
    <property type="entry name" value="DUF4956"/>
    <property type="match status" value="1"/>
</dbReference>
<feature type="transmembrane region" description="Helical" evidence="1">
    <location>
        <begin position="36"/>
        <end position="55"/>
    </location>
</feature>
<accession>B8FLX2</accession>
<gene>
    <name evidence="2" type="ordered locus">Dalk_4019</name>
</gene>
<reference evidence="2 3" key="1">
    <citation type="journal article" date="2012" name="Environ. Microbiol.">
        <title>The genome sequence of Desulfatibacillum alkenivorans AK-01: a blueprint for anaerobic alkane oxidation.</title>
        <authorList>
            <person name="Callaghan A.V."/>
            <person name="Morris B.E."/>
            <person name="Pereira I.A."/>
            <person name="McInerney M.J."/>
            <person name="Austin R.N."/>
            <person name="Groves J.T."/>
            <person name="Kukor J.J."/>
            <person name="Suflita J.M."/>
            <person name="Young L.Y."/>
            <person name="Zylstra G.J."/>
            <person name="Wawrik B."/>
        </authorList>
    </citation>
    <scope>NUCLEOTIDE SEQUENCE [LARGE SCALE GENOMIC DNA]</scope>
    <source>
        <strain evidence="2 3">AK-01</strain>
    </source>
</reference>
<dbReference type="AlphaFoldDB" id="B8FLX2"/>
<dbReference type="KEGG" id="dal:Dalk_4019"/>
<feature type="transmembrane region" description="Helical" evidence="1">
    <location>
        <begin position="6"/>
        <end position="24"/>
    </location>
</feature>
<evidence type="ECO:0000256" key="1">
    <source>
        <dbReference type="SAM" id="Phobius"/>
    </source>
</evidence>
<feature type="transmembrane region" description="Helical" evidence="1">
    <location>
        <begin position="61"/>
        <end position="79"/>
    </location>
</feature>
<sequence>MFNSIDMNFFIRFVINSVTLYLLVKHCYYRRTPNRDFLFSFILFGAGVFIVSYILHCVQVSMGFAFGLFAIFSMLRYRTETISIKAMTYLFLVITVSLLSSVGQTSPIELILLNGLIVASAALAESRMLTPQLAEQIIRYEKIENITPQNRKNLLDDLRLRTGLDIQDVLIEKIDFLRDTAMLRVFYTAREHEEFPLESSSLQEEQSTRSTKP</sequence>
<dbReference type="Proteomes" id="UP000000739">
    <property type="component" value="Chromosome"/>
</dbReference>
<name>B8FLX2_DESAL</name>
<keyword evidence="3" id="KW-1185">Reference proteome</keyword>
<evidence type="ECO:0008006" key="4">
    <source>
        <dbReference type="Google" id="ProtNLM"/>
    </source>
</evidence>
<keyword evidence="1" id="KW-1133">Transmembrane helix</keyword>
<dbReference type="InterPro" id="IPR032531">
    <property type="entry name" value="DUF4956"/>
</dbReference>
<evidence type="ECO:0000313" key="3">
    <source>
        <dbReference type="Proteomes" id="UP000000739"/>
    </source>
</evidence>
<feature type="transmembrane region" description="Helical" evidence="1">
    <location>
        <begin position="86"/>
        <end position="104"/>
    </location>
</feature>